<evidence type="ECO:0000256" key="1">
    <source>
        <dbReference type="ARBA" id="ARBA00038310"/>
    </source>
</evidence>
<evidence type="ECO:0000259" key="2">
    <source>
        <dbReference type="Pfam" id="PF04909"/>
    </source>
</evidence>
<protein>
    <submittedName>
        <fullName evidence="3">Amidohydrolase family protein</fullName>
    </submittedName>
</protein>
<dbReference type="Pfam" id="PF04909">
    <property type="entry name" value="Amidohydro_2"/>
    <property type="match status" value="1"/>
</dbReference>
<reference evidence="3 4" key="1">
    <citation type="submission" date="2019-09" db="EMBL/GenBank/DDBJ databases">
        <title>Paraburkholderia podalyriae sp. nov., A South African Podalyria-associated rhizobium.</title>
        <authorList>
            <person name="Mavima L."/>
            <person name="Beukes C.W."/>
            <person name="Palmer M."/>
            <person name="De Meyer S.E."/>
            <person name="James E.K."/>
            <person name="Maluk M."/>
            <person name="Avontuur J.R."/>
            <person name="Chan W.Y."/>
            <person name="Venter S.N."/>
            <person name="Steenkamp E.T."/>
        </authorList>
    </citation>
    <scope>NUCLEOTIDE SEQUENCE [LARGE SCALE GENOMIC DNA]</scope>
    <source>
        <strain evidence="3 4">WC7.3b</strain>
    </source>
</reference>
<dbReference type="RefSeq" id="WP_187633851.1">
    <property type="nucleotide sequence ID" value="NZ_VZQQ01000006.1"/>
</dbReference>
<keyword evidence="4" id="KW-1185">Reference proteome</keyword>
<name>A0ABR7PK49_9BURK</name>
<comment type="similarity">
    <text evidence="1">Belongs to the metallo-dependent hydrolases superfamily.</text>
</comment>
<dbReference type="InterPro" id="IPR006680">
    <property type="entry name" value="Amidohydro-rel"/>
</dbReference>
<evidence type="ECO:0000313" key="3">
    <source>
        <dbReference type="EMBL" id="MBC8746748.1"/>
    </source>
</evidence>
<gene>
    <name evidence="3" type="ORF">F6X42_09035</name>
</gene>
<proteinExistence type="inferred from homology"/>
<sequence>MCSAASDPSTRTMLRMPDAIVDAHHHLWRLSSSGVQYPWLQDAYDPNRFMLGSYQALRNDFDVAAFRQVTQPAPVVASVHVEAECARSQALAETQWLHAVARDGLPSAIVAWVDLLASDASDRLAEQAAWPLVRGIRFKPVTTGGPGHQRAIGHGTLSDPGWSAALERLAVHGLSWDLRLPFWHLEEAAALVADSPGVTVILEHAGLPWDRTDEGLALWRRGMAALAENPNVFVKLSEFGLRNSAWDTAQNVRIIQEVLAIFGWRRCMFASNFPVASLRVTYSMLIQTFAEALAQLDESSARAVWHDNAMRVYRIDTP</sequence>
<dbReference type="PANTHER" id="PTHR43569">
    <property type="entry name" value="AMIDOHYDROLASE"/>
    <property type="match status" value="1"/>
</dbReference>
<dbReference type="InterPro" id="IPR052350">
    <property type="entry name" value="Metallo-dep_Lactonases"/>
</dbReference>
<organism evidence="3 4">
    <name type="scientific">Paraburkholderia podalyriae</name>
    <dbReference type="NCBI Taxonomy" id="1938811"/>
    <lineage>
        <taxon>Bacteria</taxon>
        <taxon>Pseudomonadati</taxon>
        <taxon>Pseudomonadota</taxon>
        <taxon>Betaproteobacteria</taxon>
        <taxon>Burkholderiales</taxon>
        <taxon>Burkholderiaceae</taxon>
        <taxon>Paraburkholderia</taxon>
    </lineage>
</organism>
<evidence type="ECO:0000313" key="4">
    <source>
        <dbReference type="Proteomes" id="UP000736373"/>
    </source>
</evidence>
<feature type="domain" description="Amidohydrolase-related" evidence="2">
    <location>
        <begin position="21"/>
        <end position="315"/>
    </location>
</feature>
<dbReference type="Gene3D" id="3.20.20.140">
    <property type="entry name" value="Metal-dependent hydrolases"/>
    <property type="match status" value="1"/>
</dbReference>
<accession>A0ABR7PK49</accession>
<dbReference type="SUPFAM" id="SSF51556">
    <property type="entry name" value="Metallo-dependent hydrolases"/>
    <property type="match status" value="1"/>
</dbReference>
<comment type="caution">
    <text evidence="3">The sequence shown here is derived from an EMBL/GenBank/DDBJ whole genome shotgun (WGS) entry which is preliminary data.</text>
</comment>
<dbReference type="InterPro" id="IPR032466">
    <property type="entry name" value="Metal_Hydrolase"/>
</dbReference>
<dbReference type="Proteomes" id="UP000736373">
    <property type="component" value="Unassembled WGS sequence"/>
</dbReference>
<dbReference type="PANTHER" id="PTHR43569:SF1">
    <property type="entry name" value="BLL3371 PROTEIN"/>
    <property type="match status" value="1"/>
</dbReference>
<dbReference type="EMBL" id="VZQQ01000006">
    <property type="protein sequence ID" value="MBC8746748.1"/>
    <property type="molecule type" value="Genomic_DNA"/>
</dbReference>